<evidence type="ECO:0000313" key="2">
    <source>
        <dbReference type="EMBL" id="TQL50049.1"/>
    </source>
</evidence>
<organism evidence="2 3">
    <name type="scientific">Ornithinicoccus hortensis</name>
    <dbReference type="NCBI Taxonomy" id="82346"/>
    <lineage>
        <taxon>Bacteria</taxon>
        <taxon>Bacillati</taxon>
        <taxon>Actinomycetota</taxon>
        <taxon>Actinomycetes</taxon>
        <taxon>Micrococcales</taxon>
        <taxon>Intrasporangiaceae</taxon>
        <taxon>Ornithinicoccus</taxon>
    </lineage>
</organism>
<feature type="region of interest" description="Disordered" evidence="1">
    <location>
        <begin position="50"/>
        <end position="76"/>
    </location>
</feature>
<dbReference type="EMBL" id="VFOP01000001">
    <property type="protein sequence ID" value="TQL50049.1"/>
    <property type="molecule type" value="Genomic_DNA"/>
</dbReference>
<name>A0A542YPR8_9MICO</name>
<feature type="compositionally biased region" description="Basic and acidic residues" evidence="1">
    <location>
        <begin position="62"/>
        <end position="76"/>
    </location>
</feature>
<dbReference type="RefSeq" id="WP_141784239.1">
    <property type="nucleotide sequence ID" value="NZ_BAAAIK010000004.1"/>
</dbReference>
<dbReference type="AlphaFoldDB" id="A0A542YPR8"/>
<protein>
    <submittedName>
        <fullName evidence="2">Uncharacterized protein</fullName>
    </submittedName>
</protein>
<gene>
    <name evidence="2" type="ORF">FB467_1150</name>
</gene>
<keyword evidence="3" id="KW-1185">Reference proteome</keyword>
<evidence type="ECO:0000256" key="1">
    <source>
        <dbReference type="SAM" id="MobiDB-lite"/>
    </source>
</evidence>
<sequence>MIRKTWRDARTVQRHLSPRRVVATVIRDIRSGRLTVGEVLGTTVQVMLDLGGPRRPHASDPTGERVTDLRDRPDRP</sequence>
<dbReference type="Proteomes" id="UP000319516">
    <property type="component" value="Unassembled WGS sequence"/>
</dbReference>
<evidence type="ECO:0000313" key="3">
    <source>
        <dbReference type="Proteomes" id="UP000319516"/>
    </source>
</evidence>
<reference evidence="2 3" key="1">
    <citation type="submission" date="2019-06" db="EMBL/GenBank/DDBJ databases">
        <title>Sequencing the genomes of 1000 actinobacteria strains.</title>
        <authorList>
            <person name="Klenk H.-P."/>
        </authorList>
    </citation>
    <scope>NUCLEOTIDE SEQUENCE [LARGE SCALE GENOMIC DNA]</scope>
    <source>
        <strain evidence="2 3">DSM 12335</strain>
    </source>
</reference>
<proteinExistence type="predicted"/>
<accession>A0A542YPR8</accession>
<comment type="caution">
    <text evidence="2">The sequence shown here is derived from an EMBL/GenBank/DDBJ whole genome shotgun (WGS) entry which is preliminary data.</text>
</comment>